<organism evidence="4">
    <name type="scientific">mine drainage metagenome</name>
    <dbReference type="NCBI Taxonomy" id="410659"/>
    <lineage>
        <taxon>unclassified sequences</taxon>
        <taxon>metagenomes</taxon>
        <taxon>ecological metagenomes</taxon>
    </lineage>
</organism>
<dbReference type="GO" id="GO:0005524">
    <property type="term" value="F:ATP binding"/>
    <property type="evidence" value="ECO:0007669"/>
    <property type="project" value="UniProtKB-KW"/>
</dbReference>
<dbReference type="PANTHER" id="PTHR30258:SF3">
    <property type="entry name" value="SLL1921 PROTEIN"/>
    <property type="match status" value="1"/>
</dbReference>
<evidence type="ECO:0000256" key="2">
    <source>
        <dbReference type="ARBA" id="ARBA00022840"/>
    </source>
</evidence>
<dbReference type="EMBL" id="MLJW01001032">
    <property type="protein sequence ID" value="OIQ80649.1"/>
    <property type="molecule type" value="Genomic_DNA"/>
</dbReference>
<name>A0A1J5QAJ1_9ZZZZ</name>
<keyword evidence="2" id="KW-0067">ATP-binding</keyword>
<dbReference type="InterPro" id="IPR027417">
    <property type="entry name" value="P-loop_NTPase"/>
</dbReference>
<dbReference type="PANTHER" id="PTHR30258">
    <property type="entry name" value="TYPE II SECRETION SYSTEM PROTEIN GSPE-RELATED"/>
    <property type="match status" value="1"/>
</dbReference>
<accession>A0A1J5QAJ1</accession>
<dbReference type="GO" id="GO:0016887">
    <property type="term" value="F:ATP hydrolysis activity"/>
    <property type="evidence" value="ECO:0007669"/>
    <property type="project" value="TreeGrafter"/>
</dbReference>
<dbReference type="InterPro" id="IPR001482">
    <property type="entry name" value="T2SS/T4SS_dom"/>
</dbReference>
<evidence type="ECO:0000259" key="3">
    <source>
        <dbReference type="Pfam" id="PF00437"/>
    </source>
</evidence>
<feature type="domain" description="Bacterial type II secretion system protein E" evidence="3">
    <location>
        <begin position="21"/>
        <end position="109"/>
    </location>
</feature>
<comment type="caution">
    <text evidence="4">The sequence shown here is derived from an EMBL/GenBank/DDBJ whole genome shotgun (WGS) entry which is preliminary data.</text>
</comment>
<gene>
    <name evidence="4" type="primary">epsE_54</name>
    <name evidence="4" type="ORF">GALL_376000</name>
</gene>
<reference evidence="4" key="1">
    <citation type="submission" date="2016-10" db="EMBL/GenBank/DDBJ databases">
        <title>Sequence of Gallionella enrichment culture.</title>
        <authorList>
            <person name="Poehlein A."/>
            <person name="Muehling M."/>
            <person name="Daniel R."/>
        </authorList>
    </citation>
    <scope>NUCLEOTIDE SEQUENCE</scope>
</reference>
<evidence type="ECO:0000313" key="4">
    <source>
        <dbReference type="EMBL" id="OIQ80649.1"/>
    </source>
</evidence>
<dbReference type="GO" id="GO:0005886">
    <property type="term" value="C:plasma membrane"/>
    <property type="evidence" value="ECO:0007669"/>
    <property type="project" value="TreeGrafter"/>
</dbReference>
<sequence length="114" mass="12733">MDDATLQQLAALHGRSGIAEHWRQRYADADGRLWQWRRGACAHCEGSGYHGRLGVHELLLADDALRELVRHRAPMRELVTLSQSRGMATLRQDGIDKVLQGLTDLPEVLAATQP</sequence>
<dbReference type="Pfam" id="PF00437">
    <property type="entry name" value="T2SSE"/>
    <property type="match status" value="1"/>
</dbReference>
<protein>
    <submittedName>
        <fullName evidence="4">Type II secretion system protein E</fullName>
    </submittedName>
</protein>
<dbReference type="AlphaFoldDB" id="A0A1J5QAJ1"/>
<dbReference type="SUPFAM" id="SSF52540">
    <property type="entry name" value="P-loop containing nucleoside triphosphate hydrolases"/>
    <property type="match status" value="1"/>
</dbReference>
<evidence type="ECO:0000256" key="1">
    <source>
        <dbReference type="ARBA" id="ARBA00022741"/>
    </source>
</evidence>
<keyword evidence="1" id="KW-0547">Nucleotide-binding</keyword>
<dbReference type="Gene3D" id="3.40.50.300">
    <property type="entry name" value="P-loop containing nucleotide triphosphate hydrolases"/>
    <property type="match status" value="1"/>
</dbReference>
<proteinExistence type="predicted"/>